<dbReference type="GO" id="GO:0008250">
    <property type="term" value="C:oligosaccharyltransferase complex"/>
    <property type="evidence" value="ECO:0007669"/>
    <property type="project" value="UniProtKB-UniRule"/>
</dbReference>
<keyword evidence="4 6" id="KW-1133">Transmembrane helix</keyword>
<comment type="subunit">
    <text evidence="6">Component of the oligosaccharyltransferase (OST) complex.</text>
</comment>
<dbReference type="GeneID" id="30201373"/>
<dbReference type="GO" id="GO:0006487">
    <property type="term" value="P:protein N-linked glycosylation"/>
    <property type="evidence" value="ECO:0007669"/>
    <property type="project" value="UniProtKB-UniRule"/>
</dbReference>
<comment type="subcellular location">
    <subcellularLocation>
        <location evidence="1 6">Membrane</location>
        <topology evidence="1 6">Multi-pass membrane protein</topology>
    </subcellularLocation>
</comment>
<dbReference type="AlphaFoldDB" id="A0A1E3P3J9"/>
<reference evidence="7 8" key="1">
    <citation type="journal article" date="2016" name="Proc. Natl. Acad. Sci. U.S.A.">
        <title>Comparative genomics of biotechnologically important yeasts.</title>
        <authorList>
            <person name="Riley R."/>
            <person name="Haridas S."/>
            <person name="Wolfe K.H."/>
            <person name="Lopes M.R."/>
            <person name="Hittinger C.T."/>
            <person name="Goeker M."/>
            <person name="Salamov A.A."/>
            <person name="Wisecaver J.H."/>
            <person name="Long T.M."/>
            <person name="Calvey C.H."/>
            <person name="Aerts A.L."/>
            <person name="Barry K.W."/>
            <person name="Choi C."/>
            <person name="Clum A."/>
            <person name="Coughlan A.Y."/>
            <person name="Deshpande S."/>
            <person name="Douglass A.P."/>
            <person name="Hanson S.J."/>
            <person name="Klenk H.-P."/>
            <person name="LaButti K.M."/>
            <person name="Lapidus A."/>
            <person name="Lindquist E.A."/>
            <person name="Lipzen A.M."/>
            <person name="Meier-Kolthoff J.P."/>
            <person name="Ohm R.A."/>
            <person name="Otillar R.P."/>
            <person name="Pangilinan J.L."/>
            <person name="Peng Y."/>
            <person name="Rokas A."/>
            <person name="Rosa C.A."/>
            <person name="Scheuner C."/>
            <person name="Sibirny A.A."/>
            <person name="Slot J.C."/>
            <person name="Stielow J.B."/>
            <person name="Sun H."/>
            <person name="Kurtzman C.P."/>
            <person name="Blackwell M."/>
            <person name="Grigoriev I.V."/>
            <person name="Jeffries T.W."/>
        </authorList>
    </citation>
    <scope>NUCLEOTIDE SEQUENCE [LARGE SCALE GENOMIC DNA]</scope>
    <source>
        <strain evidence="8">ATCC 58044 / CBS 1984 / NCYC 433 / NRRL Y-366-8</strain>
    </source>
</reference>
<evidence type="ECO:0000256" key="6">
    <source>
        <dbReference type="RuleBase" id="RU367008"/>
    </source>
</evidence>
<accession>A0A1E3P3J9</accession>
<dbReference type="Pfam" id="PF05251">
    <property type="entry name" value="Ost5"/>
    <property type="match status" value="1"/>
</dbReference>
<dbReference type="Proteomes" id="UP000094112">
    <property type="component" value="Unassembled WGS sequence"/>
</dbReference>
<evidence type="ECO:0000256" key="2">
    <source>
        <dbReference type="ARBA" id="ARBA00009825"/>
    </source>
</evidence>
<evidence type="ECO:0000256" key="3">
    <source>
        <dbReference type="ARBA" id="ARBA00022692"/>
    </source>
</evidence>
<feature type="transmembrane region" description="Helical" evidence="6">
    <location>
        <begin position="61"/>
        <end position="83"/>
    </location>
</feature>
<keyword evidence="8" id="KW-1185">Reference proteome</keyword>
<feature type="transmembrane region" description="Helical" evidence="6">
    <location>
        <begin position="30"/>
        <end position="49"/>
    </location>
</feature>
<organism evidence="7 8">
    <name type="scientific">Wickerhamomyces anomalus (strain ATCC 58044 / CBS 1984 / NCYC 433 / NRRL Y-366-8)</name>
    <name type="common">Yeast</name>
    <name type="synonym">Hansenula anomala</name>
    <dbReference type="NCBI Taxonomy" id="683960"/>
    <lineage>
        <taxon>Eukaryota</taxon>
        <taxon>Fungi</taxon>
        <taxon>Dikarya</taxon>
        <taxon>Ascomycota</taxon>
        <taxon>Saccharomycotina</taxon>
        <taxon>Saccharomycetes</taxon>
        <taxon>Phaffomycetales</taxon>
        <taxon>Wickerhamomycetaceae</taxon>
        <taxon>Wickerhamomyces</taxon>
    </lineage>
</organism>
<sequence>MGIAESFELMAAEYNNASVWKAPISYDLNGILALVFLLFSFSIISVITLSDKSSFQGSVRYVILSAIGSLLFGFGSVLFSNYVGVYV</sequence>
<comment type="similarity">
    <text evidence="2 6">Belongs to the OST5 family.</text>
</comment>
<protein>
    <recommendedName>
        <fullName evidence="6">Dolichyl-diphosphooligosaccharide-protein glycosyltransferase subunit OST5</fullName>
    </recommendedName>
</protein>
<evidence type="ECO:0000313" key="7">
    <source>
        <dbReference type="EMBL" id="ODQ60061.1"/>
    </source>
</evidence>
<evidence type="ECO:0000256" key="1">
    <source>
        <dbReference type="ARBA" id="ARBA00004141"/>
    </source>
</evidence>
<name>A0A1E3P3J9_WICAA</name>
<evidence type="ECO:0000256" key="4">
    <source>
        <dbReference type="ARBA" id="ARBA00022989"/>
    </source>
</evidence>
<keyword evidence="5 6" id="KW-0472">Membrane</keyword>
<keyword evidence="3 6" id="KW-0812">Transmembrane</keyword>
<gene>
    <name evidence="7" type="ORF">WICANDRAFT_68610</name>
</gene>
<dbReference type="InterPro" id="IPR007915">
    <property type="entry name" value="TMEM258/Ost5"/>
</dbReference>
<comment type="function">
    <text evidence="6">Subunit of the oligosaccharyl transferase (OST) complex that catalyzes the initial transfer of a defined glycan (Glc(3)Man(9)GlcNAc(2) in eukaryotes) from the lipid carrier dolichol-pyrophosphate to an asparagine residue within an Asn-X-Ser/Thr consensus motif in nascent polypeptide chains, the first step in protein N-glycosylation. N-glycosylation occurs cotranslationally and the complex associates with the Sec61 complex at the channel-forming translocon complex that mediates protein translocation across the endoplasmic reticulum (ER). All subunits are required for a maximal enzyme activity.</text>
</comment>
<evidence type="ECO:0000256" key="5">
    <source>
        <dbReference type="ARBA" id="ARBA00023136"/>
    </source>
</evidence>
<proteinExistence type="inferred from homology"/>
<evidence type="ECO:0000313" key="8">
    <source>
        <dbReference type="Proteomes" id="UP000094112"/>
    </source>
</evidence>
<dbReference type="RefSeq" id="XP_019039268.1">
    <property type="nucleotide sequence ID" value="XM_019184127.1"/>
</dbReference>
<dbReference type="EMBL" id="KV454210">
    <property type="protein sequence ID" value="ODQ60061.1"/>
    <property type="molecule type" value="Genomic_DNA"/>
</dbReference>